<dbReference type="EMBL" id="MPPL01000001">
    <property type="protein sequence ID" value="OKS86595.1"/>
    <property type="molecule type" value="Genomic_DNA"/>
</dbReference>
<dbReference type="Proteomes" id="UP000186720">
    <property type="component" value="Unassembled WGS sequence"/>
</dbReference>
<proteinExistence type="predicted"/>
<evidence type="ECO:0000313" key="1">
    <source>
        <dbReference type="EMBL" id="OKS86595.1"/>
    </source>
</evidence>
<accession>A0A1Q5ZXU5</accession>
<dbReference type="STRING" id="1302689.RG47T_2051"/>
<sequence length="858" mass="98879">MRIVLPFVLEQMKQEVLEKAGLAVITPSDCQSLSQKISKQTKKQISDTTIKRIYGFALSNSVPSLYTLNLLAEYCGYMSWDYFSDEHSKKPVKPHVQTFESVDNAFDVLRKTTHNTLQALKNKSVIPYNLTIGREGINEHLNVFLSGNYRATILTSPAGYGKTIGLCHWVDAEMNKTRIRDNDDVILFLNSKVLAGLSPGINLTDWLLALMGLPAGNGFDAIVNFGKVKHGKFYLVIDEFDGNVFKTEQLDMLFNMLLDFLAISSDWPGFKLILTMRSSSWVTFKRRLVLDNRMGEWFIGFMNDEHEERNVSAFTPNEIKELCTRINPAIKLPELLHPEVSKFFSYPLFFQYYYQKNHTDFLLDELDHFRIYEVISSYIYDKIYAGKFTTEKVLLLRLLIANGRFKNNKFLIDKLKVYDYLKTYRDAYNDLIGIGFLRESNSSGEAVYGEYVEFTNKRLFTAIMAAQLVHDCGTYNDELCLKISNDIVPEYRAMVLKWCIFNAVKTKQFEIFTHLSKVELPASQKAILLSFLSSLIKRNFLLPPGVKADELFFSDHQQSVFNYFFGFEFVSLEYEQALKDLLKLNLNETLKIWINTCLSIIYITQLNSEALEGTIKVLRSFSYDAFADFQINPLYCIETIYNYFKFGVVTKKALMQITRFMFNGPSAKGDDNAKKAGSHYVLYLLAASTLQISANKHKNIRFINKLKELHAAEDVFNSSYDFFLQLALADCHLALGETDYALVIYNELLKEYKAEHLKYTPYMKVCLDALSVAIVKYSGQAEYVTMIIRNMVSNTEKTGYKFIKVNTLSLYLEYNNFDKSTDLNKAAYIKFKRYLHATGFNTHCFLLNYARIKDMLLV</sequence>
<dbReference type="AlphaFoldDB" id="A0A1Q5ZXU5"/>
<evidence type="ECO:0000313" key="2">
    <source>
        <dbReference type="Proteomes" id="UP000186720"/>
    </source>
</evidence>
<reference evidence="1 2" key="1">
    <citation type="submission" date="2016-11" db="EMBL/GenBank/DDBJ databases">
        <title>Whole Genome Sequencing of Mucilaginibacter polytrichastri RG4-7(T) isolated from the moss sample.</title>
        <authorList>
            <person name="Li Y."/>
        </authorList>
    </citation>
    <scope>NUCLEOTIDE SEQUENCE [LARGE SCALE GENOMIC DNA]</scope>
    <source>
        <strain evidence="1 2">RG4-7</strain>
    </source>
</reference>
<gene>
    <name evidence="1" type="ORF">RG47T_2051</name>
</gene>
<name>A0A1Q5ZXU5_9SPHI</name>
<protein>
    <submittedName>
        <fullName evidence="1">Uncharacterized protein</fullName>
    </submittedName>
</protein>
<dbReference type="OrthoDB" id="956377at2"/>
<comment type="caution">
    <text evidence="1">The sequence shown here is derived from an EMBL/GenBank/DDBJ whole genome shotgun (WGS) entry which is preliminary data.</text>
</comment>
<keyword evidence="2" id="KW-1185">Reference proteome</keyword>
<organism evidence="1 2">
    <name type="scientific">Mucilaginibacter polytrichastri</name>
    <dbReference type="NCBI Taxonomy" id="1302689"/>
    <lineage>
        <taxon>Bacteria</taxon>
        <taxon>Pseudomonadati</taxon>
        <taxon>Bacteroidota</taxon>
        <taxon>Sphingobacteriia</taxon>
        <taxon>Sphingobacteriales</taxon>
        <taxon>Sphingobacteriaceae</taxon>
        <taxon>Mucilaginibacter</taxon>
    </lineage>
</organism>
<dbReference type="RefSeq" id="WP_139235672.1">
    <property type="nucleotide sequence ID" value="NZ_FPAM01000004.1"/>
</dbReference>